<proteinExistence type="predicted"/>
<dbReference type="InterPro" id="IPR016047">
    <property type="entry name" value="M23ase_b-sheet_dom"/>
</dbReference>
<dbReference type="PANTHER" id="PTHR21666:SF270">
    <property type="entry name" value="MUREIN HYDROLASE ACTIVATOR ENVC"/>
    <property type="match status" value="1"/>
</dbReference>
<sequence length="265" mass="29045">MLLSQIKFNLCFLVMSLFSLCLFSNEKIIGNSGEIISIPAPASIEKNRLIFKSSNGLRQLVSLPFVKKDHVIKRHHLDVKVAAVNFGESHITISDQSKVTLSKSDQLRANNEALLIKKALSVSTTEITPSFNFIKPVPGIITSPFGKQRFINGLPRSAHLALDLGGKSGTLIVAPLKGQVVLIGDFFYTGHTLILDHGYGLFSSYAHMSDVKVKLGDVVEQSHEIGLVGATGRVTGPHLHWTIYFDGNKVNPESLLRENFLTSIL</sequence>
<dbReference type="SUPFAM" id="SSF51261">
    <property type="entry name" value="Duplicated hybrid motif"/>
    <property type="match status" value="1"/>
</dbReference>
<organism evidence="2 3">
    <name type="scientific">SAR86 cluster bacterium SAR86E</name>
    <dbReference type="NCBI Taxonomy" id="1208365"/>
    <lineage>
        <taxon>Bacteria</taxon>
        <taxon>Pseudomonadati</taxon>
        <taxon>Pseudomonadota</taxon>
        <taxon>Gammaproteobacteria</taxon>
        <taxon>SAR86 cluster</taxon>
    </lineage>
</organism>
<evidence type="ECO:0000259" key="1">
    <source>
        <dbReference type="Pfam" id="PF01551"/>
    </source>
</evidence>
<reference evidence="2 3" key="1">
    <citation type="submission" date="2012-09" db="EMBL/GenBank/DDBJ databases">
        <authorList>
            <person name="Dupont C.L."/>
            <person name="Rusch D.B."/>
            <person name="Lombardo M.-J."/>
            <person name="Novotny M."/>
            <person name="Yee-Greenbaum J."/>
            <person name="Laskin R."/>
        </authorList>
    </citation>
    <scope>NUCLEOTIDE SEQUENCE [LARGE SCALE GENOMIC DNA]</scope>
    <source>
        <strain evidence="2">SAR86E</strain>
    </source>
</reference>
<dbReference type="PANTHER" id="PTHR21666">
    <property type="entry name" value="PEPTIDASE-RELATED"/>
    <property type="match status" value="1"/>
</dbReference>
<accession>K6G7A7</accession>
<dbReference type="AlphaFoldDB" id="K6G7A7"/>
<dbReference type="Gene3D" id="2.70.70.10">
    <property type="entry name" value="Glucose Permease (Domain IIA)"/>
    <property type="match status" value="1"/>
</dbReference>
<dbReference type="Proteomes" id="UP000010310">
    <property type="component" value="Unassembled WGS sequence"/>
</dbReference>
<gene>
    <name evidence="2" type="ORF">B273_0379</name>
</gene>
<dbReference type="InterPro" id="IPR050570">
    <property type="entry name" value="Cell_wall_metabolism_enzyme"/>
</dbReference>
<protein>
    <submittedName>
        <fullName evidence="2">Peptidase, M23 family</fullName>
    </submittedName>
</protein>
<evidence type="ECO:0000313" key="3">
    <source>
        <dbReference type="Proteomes" id="UP000010310"/>
    </source>
</evidence>
<dbReference type="STRING" id="1208365.B273_0379"/>
<keyword evidence="3" id="KW-1185">Reference proteome</keyword>
<dbReference type="EMBL" id="AMWX01000001">
    <property type="protein sequence ID" value="EKO37009.1"/>
    <property type="molecule type" value="Genomic_DNA"/>
</dbReference>
<name>K6G7A7_9GAMM</name>
<dbReference type="Pfam" id="PF01551">
    <property type="entry name" value="Peptidase_M23"/>
    <property type="match status" value="1"/>
</dbReference>
<evidence type="ECO:0000313" key="2">
    <source>
        <dbReference type="EMBL" id="EKO37009.1"/>
    </source>
</evidence>
<dbReference type="GO" id="GO:0004222">
    <property type="term" value="F:metalloendopeptidase activity"/>
    <property type="evidence" value="ECO:0007669"/>
    <property type="project" value="TreeGrafter"/>
</dbReference>
<comment type="caution">
    <text evidence="2">The sequence shown here is derived from an EMBL/GenBank/DDBJ whole genome shotgun (WGS) entry which is preliminary data.</text>
</comment>
<feature type="domain" description="M23ase beta-sheet core" evidence="1">
    <location>
        <begin position="158"/>
        <end position="252"/>
    </location>
</feature>
<dbReference type="CDD" id="cd12797">
    <property type="entry name" value="M23_peptidase"/>
    <property type="match status" value="1"/>
</dbReference>
<dbReference type="InterPro" id="IPR011055">
    <property type="entry name" value="Dup_hybrid_motif"/>
</dbReference>